<dbReference type="EMBL" id="CP150886">
    <property type="protein sequence ID" value="WZB88978.1"/>
    <property type="molecule type" value="Genomic_DNA"/>
</dbReference>
<proteinExistence type="predicted"/>
<dbReference type="GO" id="GO:0032259">
    <property type="term" value="P:methylation"/>
    <property type="evidence" value="ECO:0007669"/>
    <property type="project" value="UniProtKB-KW"/>
</dbReference>
<organism evidence="4 5">
    <name type="scientific">Okeanomitos corallinicola TIOX110</name>
    <dbReference type="NCBI Taxonomy" id="3133117"/>
    <lineage>
        <taxon>Bacteria</taxon>
        <taxon>Bacillati</taxon>
        <taxon>Cyanobacteriota</taxon>
        <taxon>Cyanophyceae</taxon>
        <taxon>Nostocales</taxon>
        <taxon>Aphanizomenonaceae</taxon>
        <taxon>Okeanomitos</taxon>
    </lineage>
</organism>
<dbReference type="RefSeq" id="WP_353931883.1">
    <property type="nucleotide sequence ID" value="NZ_CP150886.1"/>
</dbReference>
<keyword evidence="3" id="KW-0680">Restriction system</keyword>
<evidence type="ECO:0000313" key="5">
    <source>
        <dbReference type="Proteomes" id="UP001483337"/>
    </source>
</evidence>
<dbReference type="InterPro" id="IPR029063">
    <property type="entry name" value="SAM-dependent_MTases_sf"/>
</dbReference>
<keyword evidence="2" id="KW-0808">Transferase</keyword>
<accession>A0ABZ2UZY4</accession>
<sequence>MLRLQGFPEDYQIIGSYQAMRKLAGNSVAIPCVMAVVREVLNAMLGKVL</sequence>
<gene>
    <name evidence="4" type="ORF">WJM97_04670</name>
</gene>
<dbReference type="Pfam" id="PF00145">
    <property type="entry name" value="DNA_methylase"/>
    <property type="match status" value="1"/>
</dbReference>
<dbReference type="GO" id="GO:0008168">
    <property type="term" value="F:methyltransferase activity"/>
    <property type="evidence" value="ECO:0007669"/>
    <property type="project" value="UniProtKB-KW"/>
</dbReference>
<name>A0ABZ2UZY4_9CYAN</name>
<dbReference type="Gene3D" id="3.90.120.10">
    <property type="entry name" value="DNA Methylase, subunit A, domain 2"/>
    <property type="match status" value="1"/>
</dbReference>
<keyword evidence="5" id="KW-1185">Reference proteome</keyword>
<evidence type="ECO:0000313" key="4">
    <source>
        <dbReference type="EMBL" id="WZB88978.1"/>
    </source>
</evidence>
<evidence type="ECO:0000256" key="3">
    <source>
        <dbReference type="ARBA" id="ARBA00022747"/>
    </source>
</evidence>
<dbReference type="InterPro" id="IPR001525">
    <property type="entry name" value="C5_MeTfrase"/>
</dbReference>
<evidence type="ECO:0000256" key="1">
    <source>
        <dbReference type="ARBA" id="ARBA00022603"/>
    </source>
</evidence>
<keyword evidence="1 4" id="KW-0489">Methyltransferase</keyword>
<dbReference type="Proteomes" id="UP001483337">
    <property type="component" value="Chromosome"/>
</dbReference>
<reference evidence="4 5" key="1">
    <citation type="submission" date="2024-04" db="EMBL/GenBank/DDBJ databases">
        <title>Okeanomitos corallinicola gen. &amp; sp. nov. (Nostocales, Cyanobacteria), a new toxic marine heterocyst-forming cyanobacterium from a coral reef.</title>
        <authorList>
            <person name="Li H."/>
            <person name="Li R."/>
            <person name="Kang J."/>
            <person name="Hii K.S."/>
            <person name="Mohamed H.F."/>
            <person name="Xu X."/>
            <person name="Luo Z."/>
        </authorList>
    </citation>
    <scope>NUCLEOTIDE SEQUENCE [LARGE SCALE GENOMIC DNA]</scope>
    <source>
        <strain evidence="4 5">TIOX110</strain>
    </source>
</reference>
<dbReference type="SUPFAM" id="SSF53335">
    <property type="entry name" value="S-adenosyl-L-methionine-dependent methyltransferases"/>
    <property type="match status" value="1"/>
</dbReference>
<protein>
    <submittedName>
        <fullName evidence="4">DNA cytosine methyltransferase</fullName>
    </submittedName>
</protein>
<evidence type="ECO:0000256" key="2">
    <source>
        <dbReference type="ARBA" id="ARBA00022679"/>
    </source>
</evidence>